<organism evidence="14 15">
    <name type="scientific">Methanocaldococcus lauensis</name>
    <dbReference type="NCBI Taxonomy" id="2546128"/>
    <lineage>
        <taxon>Archaea</taxon>
        <taxon>Methanobacteriati</taxon>
        <taxon>Methanobacteriota</taxon>
        <taxon>Methanomada group</taxon>
        <taxon>Methanococci</taxon>
        <taxon>Methanococcales</taxon>
        <taxon>Methanocaldococcaceae</taxon>
        <taxon>Methanocaldococcus</taxon>
    </lineage>
</organism>
<evidence type="ECO:0000256" key="11">
    <source>
        <dbReference type="ARBA" id="ARBA00055873"/>
    </source>
</evidence>
<dbReference type="SMR" id="A0A8D6PTN1"/>
<dbReference type="Gene3D" id="3.30.300.110">
    <property type="entry name" value="Met-10+ protein-like domains"/>
    <property type="match status" value="1"/>
</dbReference>
<dbReference type="InterPro" id="IPR040601">
    <property type="entry name" value="Trm5a/b_N"/>
</dbReference>
<evidence type="ECO:0000256" key="8">
    <source>
        <dbReference type="ARBA" id="ARBA00029736"/>
    </source>
</evidence>
<evidence type="ECO:0000256" key="10">
    <source>
        <dbReference type="ARBA" id="ARBA00047783"/>
    </source>
</evidence>
<keyword evidence="3" id="KW-0963">Cytoplasm</keyword>
<dbReference type="GO" id="GO:0052906">
    <property type="term" value="F:tRNA (guanine(37)-N1)-methyltransferase activity"/>
    <property type="evidence" value="ECO:0007669"/>
    <property type="project" value="UniProtKB-EC"/>
</dbReference>
<evidence type="ECO:0000256" key="12">
    <source>
        <dbReference type="ARBA" id="ARBA00070452"/>
    </source>
</evidence>
<evidence type="ECO:0000256" key="3">
    <source>
        <dbReference type="ARBA" id="ARBA00022490"/>
    </source>
</evidence>
<dbReference type="InterPro" id="IPR029063">
    <property type="entry name" value="SAM-dependent_MTases_sf"/>
</dbReference>
<dbReference type="PROSITE" id="PS51684">
    <property type="entry name" value="SAM_MT_TRM5_TYW2"/>
    <property type="match status" value="1"/>
</dbReference>
<feature type="domain" description="SAM-dependent methyltransferase TRM5/TYW2-type" evidence="13">
    <location>
        <begin position="98"/>
        <end position="336"/>
    </location>
</feature>
<dbReference type="Pfam" id="PF18093">
    <property type="entry name" value="Trm5_N"/>
    <property type="match status" value="1"/>
</dbReference>
<evidence type="ECO:0000313" key="14">
    <source>
        <dbReference type="EMBL" id="CAB3289748.1"/>
    </source>
</evidence>
<dbReference type="GeneID" id="65884187"/>
<evidence type="ECO:0000256" key="6">
    <source>
        <dbReference type="ARBA" id="ARBA00022691"/>
    </source>
</evidence>
<dbReference type="Proteomes" id="UP000679213">
    <property type="component" value="Chromosome I"/>
</dbReference>
<dbReference type="KEGG" id="mesg:MLAUSG7_1402"/>
<keyword evidence="4 14" id="KW-0489">Methyltransferase</keyword>
<dbReference type="InterPro" id="IPR056744">
    <property type="entry name" value="TRM5/TYW2-like_N"/>
</dbReference>
<protein>
    <recommendedName>
        <fullName evidence="12">tRNA (guanine(37)-N(1))-methyltransferase Trm5b</fullName>
        <ecNumber evidence="2">2.1.1.228</ecNumber>
    </recommendedName>
    <alternativeName>
        <fullName evidence="8">M1G-methyltransferase</fullName>
    </alternativeName>
    <alternativeName>
        <fullName evidence="9">tRNA [GM37] methyltransferase</fullName>
    </alternativeName>
</protein>
<dbReference type="Gene3D" id="3.40.50.150">
    <property type="entry name" value="Vaccinia Virus protein VP39"/>
    <property type="match status" value="1"/>
</dbReference>
<dbReference type="Gene3D" id="3.30.70.2580">
    <property type="match status" value="1"/>
</dbReference>
<evidence type="ECO:0000256" key="2">
    <source>
        <dbReference type="ARBA" id="ARBA00012807"/>
    </source>
</evidence>
<dbReference type="FunFam" id="3.40.50.150:FF:000131">
    <property type="entry name" value="tRNA wybutosine-synthesizing protein 2/3/4"/>
    <property type="match status" value="1"/>
</dbReference>
<evidence type="ECO:0000313" key="15">
    <source>
        <dbReference type="Proteomes" id="UP000679213"/>
    </source>
</evidence>
<keyword evidence="7" id="KW-0819">tRNA processing</keyword>
<comment type="catalytic activity">
    <reaction evidence="10">
        <text>guanosine(37) in tRNA + S-adenosyl-L-methionine = N(1)-methylguanosine(37) in tRNA + S-adenosyl-L-homocysteine + H(+)</text>
        <dbReference type="Rhea" id="RHEA:36899"/>
        <dbReference type="Rhea" id="RHEA-COMP:10145"/>
        <dbReference type="Rhea" id="RHEA-COMP:10147"/>
        <dbReference type="ChEBI" id="CHEBI:15378"/>
        <dbReference type="ChEBI" id="CHEBI:57856"/>
        <dbReference type="ChEBI" id="CHEBI:59789"/>
        <dbReference type="ChEBI" id="CHEBI:73542"/>
        <dbReference type="ChEBI" id="CHEBI:74269"/>
        <dbReference type="EC" id="2.1.1.228"/>
    </reaction>
</comment>
<dbReference type="EC" id="2.1.1.228" evidence="2"/>
<evidence type="ECO:0000256" key="9">
    <source>
        <dbReference type="ARBA" id="ARBA00033392"/>
    </source>
</evidence>
<dbReference type="PANTHER" id="PTHR23245:SF36">
    <property type="entry name" value="TRNA (GUANINE(37)-N1)-METHYLTRANSFERASE"/>
    <property type="match status" value="1"/>
</dbReference>
<evidence type="ECO:0000256" key="1">
    <source>
        <dbReference type="ARBA" id="ARBA00004496"/>
    </source>
</evidence>
<dbReference type="EMBL" id="LR792632">
    <property type="protein sequence ID" value="CAB3289748.1"/>
    <property type="molecule type" value="Genomic_DNA"/>
</dbReference>
<accession>A0A8D6PTN1</accession>
<sequence length="337" mass="39039">MVLCAKVYAKEGEKTRRLLLENKLLNKNYKIVKEGDFLYIPLNEENLKNINLKDLIPNIEIVEKDIKKKEIKRKPSFREVISKRFRKEIDEGLIALSYDVIGDLVILQISDEIDEKTRKEIGEIAYKLIPCKGVFRRKSEVKGEFRVRELEHLAGENRTLTLHKENGYRLWVDIAKVYFSPRLGGERARIMKKVSLDDVVVDMFAGVGPFSIACRNAKKIYAIDINPDAIELLKRNIKLNKLEHKIIPILSDAKDVDVMGNRVIMNLPKYSHKFIDKALEIVNEGGVIHYYTIGSDFDEAIKLFEKKCDCKVLEKRIVKSYAPREYVLALDFKILKN</sequence>
<reference evidence="14 15" key="1">
    <citation type="submission" date="2020-04" db="EMBL/GenBank/DDBJ databases">
        <authorList>
            <consortium name="Genoscope - CEA"/>
            <person name="William W."/>
        </authorList>
    </citation>
    <scope>NUCLEOTIDE SEQUENCE [LARGE SCALE GENOMIC DNA]</scope>
    <source>
        <strain evidence="14 15">SG7</strain>
    </source>
</reference>
<dbReference type="CDD" id="cd02440">
    <property type="entry name" value="AdoMet_MTases"/>
    <property type="match status" value="1"/>
</dbReference>
<dbReference type="Pfam" id="PF25133">
    <property type="entry name" value="TYW2_N_2"/>
    <property type="match status" value="1"/>
</dbReference>
<keyword evidence="6" id="KW-0949">S-adenosyl-L-methionine</keyword>
<dbReference type="GO" id="GO:0005737">
    <property type="term" value="C:cytoplasm"/>
    <property type="evidence" value="ECO:0007669"/>
    <property type="project" value="UniProtKB-SubCell"/>
</dbReference>
<dbReference type="InterPro" id="IPR056743">
    <property type="entry name" value="TRM5-TYW2-like_MTfase"/>
</dbReference>
<evidence type="ECO:0000256" key="4">
    <source>
        <dbReference type="ARBA" id="ARBA00022603"/>
    </source>
</evidence>
<dbReference type="Pfam" id="PF02475">
    <property type="entry name" value="TRM5-TYW2_MTfase"/>
    <property type="match status" value="1"/>
</dbReference>
<proteinExistence type="predicted"/>
<gene>
    <name evidence="14" type="primary">trm5b</name>
    <name evidence="14" type="ORF">MLAUSG7_1402</name>
</gene>
<dbReference type="GO" id="GO:0002939">
    <property type="term" value="P:tRNA N1-guanine methylation"/>
    <property type="evidence" value="ECO:0007669"/>
    <property type="project" value="TreeGrafter"/>
</dbReference>
<dbReference type="RefSeq" id="WP_214399721.1">
    <property type="nucleotide sequence ID" value="NZ_LR792632.1"/>
</dbReference>
<name>A0A8D6PTN1_9EURY</name>
<evidence type="ECO:0000256" key="5">
    <source>
        <dbReference type="ARBA" id="ARBA00022679"/>
    </source>
</evidence>
<dbReference type="NCBIfam" id="NF047732">
    <property type="entry name" value="tRNAMtaseTrm5bMeth"/>
    <property type="match status" value="1"/>
</dbReference>
<evidence type="ECO:0000256" key="7">
    <source>
        <dbReference type="ARBA" id="ARBA00022694"/>
    </source>
</evidence>
<comment type="subcellular location">
    <subcellularLocation>
        <location evidence="1">Cytoplasm</location>
    </subcellularLocation>
</comment>
<dbReference type="AlphaFoldDB" id="A0A8D6PTN1"/>
<dbReference type="InterPro" id="IPR030382">
    <property type="entry name" value="MeTrfase_TRM5/TYW2"/>
</dbReference>
<keyword evidence="5 14" id="KW-0808">Transferase</keyword>
<dbReference type="SUPFAM" id="SSF53335">
    <property type="entry name" value="S-adenosyl-L-methionine-dependent methyltransferases"/>
    <property type="match status" value="1"/>
</dbReference>
<evidence type="ECO:0000259" key="13">
    <source>
        <dbReference type="PROSITE" id="PS51684"/>
    </source>
</evidence>
<dbReference type="PANTHER" id="PTHR23245">
    <property type="entry name" value="TRNA METHYLTRANSFERASE"/>
    <property type="match status" value="1"/>
</dbReference>
<keyword evidence="15" id="KW-1185">Reference proteome</keyword>
<dbReference type="FunFam" id="3.30.300.110:FF:000001">
    <property type="entry name" value="tRNA (guanine(37)-N1)-methyltransferase"/>
    <property type="match status" value="1"/>
</dbReference>
<comment type="function">
    <text evidence="11">Specifically methylates the N1 position of guanosine-37 in various tRNAs.</text>
</comment>